<dbReference type="Gene3D" id="3.20.20.450">
    <property type="entry name" value="EAL domain"/>
    <property type="match status" value="1"/>
</dbReference>
<protein>
    <recommendedName>
        <fullName evidence="3">Anti-FlhC(2)FlhD(4) factor YdiV</fullName>
    </recommendedName>
</protein>
<evidence type="ECO:0000256" key="1">
    <source>
        <dbReference type="ARBA" id="ARBA00010927"/>
    </source>
</evidence>
<feature type="domain" description="EAL" evidence="4">
    <location>
        <begin position="1"/>
        <end position="245"/>
    </location>
</feature>
<name>A0A757C3K2_SALER</name>
<dbReference type="EMBL" id="DAAXCJ010000012">
    <property type="protein sequence ID" value="HAG0390761.1"/>
    <property type="molecule type" value="Genomic_DNA"/>
</dbReference>
<dbReference type="SMART" id="SM00052">
    <property type="entry name" value="EAL"/>
    <property type="match status" value="1"/>
</dbReference>
<dbReference type="SUPFAM" id="SSF141868">
    <property type="entry name" value="EAL domain-like"/>
    <property type="match status" value="1"/>
</dbReference>
<comment type="subunit">
    <text evidence="2">Interacts with FlhD in the FlhC(2)FlhD(4) heterohexamer, inhibiting its ability to activate transcription.</text>
</comment>
<evidence type="ECO:0000259" key="4">
    <source>
        <dbReference type="PROSITE" id="PS50883"/>
    </source>
</evidence>
<dbReference type="AlphaFoldDB" id="A0A757C3K2"/>
<evidence type="ECO:0000313" key="5">
    <source>
        <dbReference type="EMBL" id="HAG0390761.1"/>
    </source>
</evidence>
<evidence type="ECO:0000256" key="3">
    <source>
        <dbReference type="ARBA" id="ARBA00018009"/>
    </source>
</evidence>
<organism evidence="5">
    <name type="scientific">Salmonella enterica</name>
    <name type="common">Salmonella choleraesuis</name>
    <dbReference type="NCBI Taxonomy" id="28901"/>
    <lineage>
        <taxon>Bacteria</taxon>
        <taxon>Pseudomonadati</taxon>
        <taxon>Pseudomonadota</taxon>
        <taxon>Gammaproteobacteria</taxon>
        <taxon>Enterobacterales</taxon>
        <taxon>Enterobacteriaceae</taxon>
        <taxon>Salmonella</taxon>
    </lineage>
</organism>
<dbReference type="PROSITE" id="PS50883">
    <property type="entry name" value="EAL"/>
    <property type="match status" value="1"/>
</dbReference>
<evidence type="ECO:0000256" key="2">
    <source>
        <dbReference type="ARBA" id="ARBA00011576"/>
    </source>
</evidence>
<accession>A0A757C3K2</accession>
<dbReference type="InterPro" id="IPR001633">
    <property type="entry name" value="EAL_dom"/>
</dbReference>
<comment type="caution">
    <text evidence="5">The sequence shown here is derived from an EMBL/GenBank/DDBJ whole genome shotgun (WGS) entry which is preliminary data.</text>
</comment>
<proteinExistence type="inferred from homology"/>
<gene>
    <name evidence="5" type="ORF">G8S59_004064</name>
</gene>
<reference evidence="5" key="2">
    <citation type="submission" date="2020-02" db="EMBL/GenBank/DDBJ databases">
        <authorList>
            <consortium name="NCBI Pathogen Detection Project"/>
        </authorList>
    </citation>
    <scope>NUCLEOTIDE SEQUENCE</scope>
    <source>
        <strain evidence="5">MA.CK_97/00011857</strain>
    </source>
</reference>
<comment type="similarity">
    <text evidence="1">Belongs to the YdiV family.</text>
</comment>
<reference evidence="5" key="1">
    <citation type="journal article" date="2018" name="Genome Biol.">
        <title>SKESA: strategic k-mer extension for scrupulous assemblies.</title>
        <authorList>
            <person name="Souvorov A."/>
            <person name="Agarwala R."/>
            <person name="Lipman D.J."/>
        </authorList>
    </citation>
    <scope>NUCLEOTIDE SEQUENCE</scope>
    <source>
        <strain evidence="5">MA.CK_97/00011857</strain>
    </source>
</reference>
<sequence>MYFSARRIIRAINGELTNFYRPIIDNITNAVGGCMVSPRWLNPSKGVCSPEELLGQVDKLGLTEICVRQLFSIMLNDLFTFDFQSPGAFLLMMSISPALILSPSFRIYLLSLNIWLANKGITPVFSVASKAEGFSEAEKDALNDLVGKGISFSMNYTGPHLSETIRPSFFNLNQRELTYDVFESLSSYSYSPLRRAQQKGIRLIAENIDSSYEADLAGKSCVEFLVGDYFGGPMPFELFCCRFLQ</sequence>
<dbReference type="Pfam" id="PF00563">
    <property type="entry name" value="EAL"/>
    <property type="match status" value="1"/>
</dbReference>
<dbReference type="InterPro" id="IPR035919">
    <property type="entry name" value="EAL_sf"/>
</dbReference>